<accession>A0AAE4K1X9</accession>
<name>A0AAE4K1X9_9BURK</name>
<dbReference type="GO" id="GO:0015562">
    <property type="term" value="F:efflux transmembrane transporter activity"/>
    <property type="evidence" value="ECO:0007669"/>
    <property type="project" value="InterPro"/>
</dbReference>
<dbReference type="EMBL" id="JAVRAA010000001">
    <property type="protein sequence ID" value="MDT0335223.1"/>
    <property type="molecule type" value="Genomic_DNA"/>
</dbReference>
<dbReference type="Pfam" id="PF02321">
    <property type="entry name" value="OEP"/>
    <property type="match status" value="2"/>
</dbReference>
<dbReference type="RefSeq" id="WP_034330232.1">
    <property type="nucleotide sequence ID" value="NZ_JAVLSM010000012.1"/>
</dbReference>
<comment type="similarity">
    <text evidence="1 2">Belongs to the outer membrane factor (OMF) (TC 1.B.17) family.</text>
</comment>
<dbReference type="GeneID" id="90165893"/>
<keyword evidence="3" id="KW-0175">Coiled coil</keyword>
<keyword evidence="2" id="KW-0472">Membrane</keyword>
<organism evidence="4">
    <name type="scientific">Herbaspirillum huttiense subsp. nephrolepidis</name>
    <dbReference type="NCBI Taxonomy" id="3075126"/>
    <lineage>
        <taxon>Bacteria</taxon>
        <taxon>Pseudomonadati</taxon>
        <taxon>Pseudomonadota</taxon>
        <taxon>Betaproteobacteria</taxon>
        <taxon>Burkholderiales</taxon>
        <taxon>Oxalobacteraceae</taxon>
        <taxon>Herbaspirillum</taxon>
    </lineage>
</organism>
<feature type="coiled-coil region" evidence="3">
    <location>
        <begin position="193"/>
        <end position="220"/>
    </location>
</feature>
<dbReference type="GO" id="GO:0005886">
    <property type="term" value="C:plasma membrane"/>
    <property type="evidence" value="ECO:0007669"/>
    <property type="project" value="UniProtKB-SubCell"/>
</dbReference>
<evidence type="ECO:0000256" key="1">
    <source>
        <dbReference type="ARBA" id="ARBA00007613"/>
    </source>
</evidence>
<keyword evidence="2" id="KW-0812">Transmembrane</keyword>
<dbReference type="InterPro" id="IPR010131">
    <property type="entry name" value="MdtP/NodT-like"/>
</dbReference>
<evidence type="ECO:0000313" key="4">
    <source>
        <dbReference type="EMBL" id="MDT0335223.1"/>
    </source>
</evidence>
<dbReference type="InterPro" id="IPR003423">
    <property type="entry name" value="OMP_efflux"/>
</dbReference>
<comment type="caution">
    <text evidence="4">The sequence shown here is derived from an EMBL/GenBank/DDBJ whole genome shotgun (WGS) entry which is preliminary data.</text>
</comment>
<evidence type="ECO:0000256" key="2">
    <source>
        <dbReference type="RuleBase" id="RU362097"/>
    </source>
</evidence>
<dbReference type="AlphaFoldDB" id="A0AAE4K1X9"/>
<dbReference type="Gene3D" id="1.20.1600.10">
    <property type="entry name" value="Outer membrane efflux proteins (OEP)"/>
    <property type="match status" value="1"/>
</dbReference>
<keyword evidence="2" id="KW-1134">Transmembrane beta strand</keyword>
<dbReference type="PROSITE" id="PS51257">
    <property type="entry name" value="PROKAR_LIPOPROTEIN"/>
    <property type="match status" value="1"/>
</dbReference>
<dbReference type="SUPFAM" id="SSF56954">
    <property type="entry name" value="Outer membrane efflux proteins (OEP)"/>
    <property type="match status" value="1"/>
</dbReference>
<dbReference type="PANTHER" id="PTHR30203">
    <property type="entry name" value="OUTER MEMBRANE CATION EFFLUX PROTEIN"/>
    <property type="match status" value="1"/>
</dbReference>
<proteinExistence type="inferred from homology"/>
<keyword evidence="2" id="KW-0564">Palmitate</keyword>
<comment type="subcellular location">
    <subcellularLocation>
        <location evidence="2">Cell membrane</location>
        <topology evidence="2">Lipid-anchor</topology>
    </subcellularLocation>
</comment>
<keyword evidence="2" id="KW-0449">Lipoprotein</keyword>
<dbReference type="Gene3D" id="2.20.200.10">
    <property type="entry name" value="Outer membrane efflux proteins (OEP)"/>
    <property type="match status" value="1"/>
</dbReference>
<protein>
    <submittedName>
        <fullName evidence="4">Efflux transporter outer membrane subunit</fullName>
    </submittedName>
</protein>
<sequence>MTLRNTPLLTSSPWPRMTRVAMAAALVLAIGGCVTREVQPDPILEMQVPDKWGGGASADVAHAEQLWPDTDWWKQFGSGELSSLVQEGQRNNYEIAAAFSRIKQAEAQARIAGAPLLPNVSLNAGANREMPISGGTPTNSANASLQVSYEIDFWGKNRAGVEAAEATLRANRYDRETVALTVTSGIVSTYLQVLSLRDRLEIARQNVNNAERVLRLVEAQSRAGSASPLDLARQRSALANQRQLIPDLQQQEQDAQTALAILLGRPPQNFKVEEKGLAKIQMPRISAGLPSELLTRRPDIRRAEANLAAANANVAVARASLFPSISLTGSTGAQSNALLSLFNGPNLFANLGTSLIAPIFDGGNLRNQQALAEAQKEELVQVYRQRVITSLSEVEKALGAIRSLEERYRLKVNEVDQARFAFELAEIRYRAGAEDLLVVLDTQRTLSEAQNQLGQIKLQRLQATVSLYKALGGGWQDKQVPAEPGAASTDTVS</sequence>
<gene>
    <name evidence="4" type="ORF">RJN63_00165</name>
</gene>
<evidence type="ECO:0000256" key="3">
    <source>
        <dbReference type="SAM" id="Coils"/>
    </source>
</evidence>
<reference evidence="4" key="1">
    <citation type="submission" date="2023-02" db="EMBL/GenBank/DDBJ databases">
        <title>Description of Herbaspirillum huttiense subsp. nephrolepsisexaltata and Herbaspirillum huttiense subsp. lycopersicon.</title>
        <authorList>
            <person name="Poudel M."/>
            <person name="Sharma A."/>
            <person name="Goss E."/>
            <person name="Tapia J.H."/>
            <person name="Harmon C.M."/>
            <person name="Jones J.B."/>
        </authorList>
    </citation>
    <scope>NUCLEOTIDE SEQUENCE</scope>
    <source>
        <strain evidence="4">NC40101</strain>
    </source>
</reference>
<dbReference type="PANTHER" id="PTHR30203:SF33">
    <property type="entry name" value="BLR4455 PROTEIN"/>
    <property type="match status" value="1"/>
</dbReference>
<dbReference type="NCBIfam" id="TIGR01845">
    <property type="entry name" value="outer_NodT"/>
    <property type="match status" value="1"/>
</dbReference>